<evidence type="ECO:0000256" key="1">
    <source>
        <dbReference type="SAM" id="MobiDB-lite"/>
    </source>
</evidence>
<protein>
    <submittedName>
        <fullName evidence="2">Uncharacterized protein</fullName>
    </submittedName>
</protein>
<dbReference type="AlphaFoldDB" id="H5XFU1"/>
<proteinExistence type="predicted"/>
<keyword evidence="3" id="KW-1185">Reference proteome</keyword>
<feature type="compositionally biased region" description="Basic and acidic residues" evidence="1">
    <location>
        <begin position="11"/>
        <end position="22"/>
    </location>
</feature>
<sequence length="83" mass="8756">MVSCRIRDAVGRRGRDGDHAGRIGEVTVGGNRRGLDRGGFRTAQAKAVSASRRIPCAGTDNRRPACSWCAASTSRCRSAAVPV</sequence>
<feature type="region of interest" description="Disordered" evidence="1">
    <location>
        <begin position="11"/>
        <end position="37"/>
    </location>
</feature>
<dbReference type="HOGENOM" id="CLU_2540566_0_0_11"/>
<name>H5XFU1_9PSEU</name>
<gene>
    <name evidence="2" type="ORF">SaccyDRAFT_1582</name>
</gene>
<evidence type="ECO:0000313" key="3">
    <source>
        <dbReference type="Proteomes" id="UP000002791"/>
    </source>
</evidence>
<dbReference type="EMBL" id="CM001440">
    <property type="protein sequence ID" value="EHR60483.1"/>
    <property type="molecule type" value="Genomic_DNA"/>
</dbReference>
<reference evidence="2 3" key="1">
    <citation type="submission" date="2011-11" db="EMBL/GenBank/DDBJ databases">
        <title>The Noncontiguous Finished sequence of Saccharomonospora cyanea NA-134.</title>
        <authorList>
            <consortium name="US DOE Joint Genome Institute"/>
            <person name="Lucas S."/>
            <person name="Han J."/>
            <person name="Lapidus A."/>
            <person name="Cheng J.-F."/>
            <person name="Goodwin L."/>
            <person name="Pitluck S."/>
            <person name="Peters L."/>
            <person name="Ovchinnikova G."/>
            <person name="Lu M."/>
            <person name="Detter J.C."/>
            <person name="Han C."/>
            <person name="Tapia R."/>
            <person name="Land M."/>
            <person name="Hauser L."/>
            <person name="Kyrpides N."/>
            <person name="Ivanova N."/>
            <person name="Pagani I."/>
            <person name="Brambilla E.-M."/>
            <person name="Klenk H.-P."/>
            <person name="Woyke T."/>
        </authorList>
    </citation>
    <scope>NUCLEOTIDE SEQUENCE [LARGE SCALE GENOMIC DNA]</scope>
    <source>
        <strain evidence="2 3">NA-134</strain>
    </source>
</reference>
<organism evidence="2 3">
    <name type="scientific">Saccharomonospora cyanea NA-134</name>
    <dbReference type="NCBI Taxonomy" id="882082"/>
    <lineage>
        <taxon>Bacteria</taxon>
        <taxon>Bacillati</taxon>
        <taxon>Actinomycetota</taxon>
        <taxon>Actinomycetes</taxon>
        <taxon>Pseudonocardiales</taxon>
        <taxon>Pseudonocardiaceae</taxon>
        <taxon>Saccharomonospora</taxon>
    </lineage>
</organism>
<accession>H5XFU1</accession>
<dbReference type="Proteomes" id="UP000002791">
    <property type="component" value="Chromosome"/>
</dbReference>
<evidence type="ECO:0000313" key="2">
    <source>
        <dbReference type="EMBL" id="EHR60483.1"/>
    </source>
</evidence>